<dbReference type="AlphaFoldDB" id="A0A8H4TRJ3"/>
<dbReference type="Proteomes" id="UP000622797">
    <property type="component" value="Unassembled WGS sequence"/>
</dbReference>
<proteinExistence type="predicted"/>
<reference evidence="2" key="2">
    <citation type="submission" date="2020-05" db="EMBL/GenBank/DDBJ databases">
        <authorList>
            <person name="Kim H.-S."/>
            <person name="Proctor R.H."/>
            <person name="Brown D.W."/>
        </authorList>
    </citation>
    <scope>NUCLEOTIDE SEQUENCE</scope>
    <source>
        <strain evidence="2">NRRL 20472</strain>
    </source>
</reference>
<dbReference type="PANTHER" id="PTHR28083">
    <property type="entry name" value="GOOD FOR FULL DBP5 ACTIVITY PROTEIN 2"/>
    <property type="match status" value="1"/>
</dbReference>
<dbReference type="SUPFAM" id="SSF53098">
    <property type="entry name" value="Ribonuclease H-like"/>
    <property type="match status" value="1"/>
</dbReference>
<feature type="domain" description="Gfd2/YDR514C-like C-terminal" evidence="1">
    <location>
        <begin position="139"/>
        <end position="313"/>
    </location>
</feature>
<dbReference type="OrthoDB" id="5953249at2759"/>
<dbReference type="InterPro" id="IPR040151">
    <property type="entry name" value="Gfd2/YDR514C-like"/>
</dbReference>
<accession>A0A8H4TRJ3</accession>
<gene>
    <name evidence="2" type="ORF">FSARC_9292</name>
</gene>
<reference evidence="2" key="1">
    <citation type="journal article" date="2020" name="BMC Genomics">
        <title>Correction to: Identification and distribution of gene clusters required for synthesis of sphingolipid metabolism inhibitors in diverse species of the filamentous fungus Fusarium.</title>
        <authorList>
            <person name="Kim H.S."/>
            <person name="Lohmar J.M."/>
            <person name="Busman M."/>
            <person name="Brown D.W."/>
            <person name="Naumann T.A."/>
            <person name="Divon H.H."/>
            <person name="Lysoe E."/>
            <person name="Uhlig S."/>
            <person name="Proctor R.H."/>
        </authorList>
    </citation>
    <scope>NUCLEOTIDE SEQUENCE</scope>
    <source>
        <strain evidence="2">NRRL 20472</strain>
    </source>
</reference>
<evidence type="ECO:0000259" key="1">
    <source>
        <dbReference type="Pfam" id="PF21762"/>
    </source>
</evidence>
<sequence>MFKVLSRLAASPALSTRAGLARNLTTKSVLVSVSPSPKRFNGLNQIALKAKVEAEERLQTRKGLPYHEREAIVKDYCGWTLRVPYSKKLYKSPVDDRLRWRLIATRQMRNCLGYTRHGASRRGILGPPLENSWMKDVKFICVDMDQWKKEDYMVDGKRQIRTVAAHVGVSVLDTRDIQDMVLSSPDLPNPAQIIKSYQYCVEDKVPKDDGFIFGKSESISTLDLRERFAELQRGRQVVGIMYSSRKDLFTLQDFGVIMQQKLWLDICQASFVALELSYARRLGALLKELGIPHDNLHSSGNDAHFTLRAMLAMAAVDARRQATHPRYLPSWVDVAEKIAKSPIPTIDPQSPTKWDPLLDPKPATQRIKYLGRWIDA</sequence>
<dbReference type="Pfam" id="PF21762">
    <property type="entry name" value="DEDDh_C"/>
    <property type="match status" value="1"/>
</dbReference>
<keyword evidence="3" id="KW-1185">Reference proteome</keyword>
<evidence type="ECO:0000313" key="2">
    <source>
        <dbReference type="EMBL" id="KAF4962622.1"/>
    </source>
</evidence>
<protein>
    <recommendedName>
        <fullName evidence="1">Gfd2/YDR514C-like C-terminal domain-containing protein</fullName>
    </recommendedName>
</protein>
<name>A0A8H4TRJ3_9HYPO</name>
<dbReference type="InterPro" id="IPR048519">
    <property type="entry name" value="Gfd2/YDR514C-like_C"/>
</dbReference>
<dbReference type="InterPro" id="IPR012337">
    <property type="entry name" value="RNaseH-like_sf"/>
</dbReference>
<comment type="caution">
    <text evidence="2">The sequence shown here is derived from an EMBL/GenBank/DDBJ whole genome shotgun (WGS) entry which is preliminary data.</text>
</comment>
<dbReference type="EMBL" id="JABEXW010000532">
    <property type="protein sequence ID" value="KAF4962622.1"/>
    <property type="molecule type" value="Genomic_DNA"/>
</dbReference>
<evidence type="ECO:0000313" key="3">
    <source>
        <dbReference type="Proteomes" id="UP000622797"/>
    </source>
</evidence>
<dbReference type="GO" id="GO:0005634">
    <property type="term" value="C:nucleus"/>
    <property type="evidence" value="ECO:0007669"/>
    <property type="project" value="TreeGrafter"/>
</dbReference>
<dbReference type="PANTHER" id="PTHR28083:SF1">
    <property type="entry name" value="GOOD FOR FULL DBP5 ACTIVITY PROTEIN 2"/>
    <property type="match status" value="1"/>
</dbReference>
<organism evidence="2 3">
    <name type="scientific">Fusarium sarcochroum</name>
    <dbReference type="NCBI Taxonomy" id="1208366"/>
    <lineage>
        <taxon>Eukaryota</taxon>
        <taxon>Fungi</taxon>
        <taxon>Dikarya</taxon>
        <taxon>Ascomycota</taxon>
        <taxon>Pezizomycotina</taxon>
        <taxon>Sordariomycetes</taxon>
        <taxon>Hypocreomycetidae</taxon>
        <taxon>Hypocreales</taxon>
        <taxon>Nectriaceae</taxon>
        <taxon>Fusarium</taxon>
        <taxon>Fusarium lateritium species complex</taxon>
    </lineage>
</organism>